<feature type="transmembrane region" description="Helical" evidence="2">
    <location>
        <begin position="199"/>
        <end position="224"/>
    </location>
</feature>
<dbReference type="PANTHER" id="PTHR40465:SF1">
    <property type="entry name" value="DUF6534 DOMAIN-CONTAINING PROTEIN"/>
    <property type="match status" value="1"/>
</dbReference>
<organism evidence="4 5">
    <name type="scientific">Dendrothele bispora (strain CBS 962.96)</name>
    <dbReference type="NCBI Taxonomy" id="1314807"/>
    <lineage>
        <taxon>Eukaryota</taxon>
        <taxon>Fungi</taxon>
        <taxon>Dikarya</taxon>
        <taxon>Basidiomycota</taxon>
        <taxon>Agaricomycotina</taxon>
        <taxon>Agaricomycetes</taxon>
        <taxon>Agaricomycetidae</taxon>
        <taxon>Agaricales</taxon>
        <taxon>Agaricales incertae sedis</taxon>
        <taxon>Dendrothele</taxon>
    </lineage>
</organism>
<evidence type="ECO:0000256" key="1">
    <source>
        <dbReference type="SAM" id="MobiDB-lite"/>
    </source>
</evidence>
<keyword evidence="2" id="KW-1133">Transmembrane helix</keyword>
<feature type="transmembrane region" description="Helical" evidence="2">
    <location>
        <begin position="120"/>
        <end position="145"/>
    </location>
</feature>
<dbReference type="OrthoDB" id="3263055at2759"/>
<sequence length="374" mass="41334">MTGPAATMDNTMGIALVRVVVAASLLGIGWLQAFYYYINYRGDPKYLRYGVLFAVVFDTIHQALITHTVYVYLVTNYNNNRFLGECVWSLLAEVLFNGFSAFIVQSFLATRVWHLSKNIYLTGTVMALVLGELGCITIFGVIGLVKIHTFDDLKELQALSISVNALAAIGDVLIACSLSIFLQKSKTGFKRSDTMLQRLILFAVHTGSVTTVFAIASLVSITVAPNTFCYIFFFFCIGRLYTNSFLATLNARRAIRTAGEPVNTTSNLSFAKLFGKQTIGTAQTRKTDISIVEFNHNIELISDESTQGKSQLSPCLSSPSKQEGISEIDSEMDGRSHFEDDYKMEVRDQQSNMIPRVKNVGPVVHIQESTTGVV</sequence>
<dbReference type="InterPro" id="IPR045339">
    <property type="entry name" value="DUF6534"/>
</dbReference>
<feature type="transmembrane region" description="Helical" evidence="2">
    <location>
        <begin position="230"/>
        <end position="249"/>
    </location>
</feature>
<name>A0A4V4HIF1_DENBC</name>
<dbReference type="Proteomes" id="UP000297245">
    <property type="component" value="Unassembled WGS sequence"/>
</dbReference>
<dbReference type="EMBL" id="ML179043">
    <property type="protein sequence ID" value="THV06296.1"/>
    <property type="molecule type" value="Genomic_DNA"/>
</dbReference>
<feature type="compositionally biased region" description="Polar residues" evidence="1">
    <location>
        <begin position="306"/>
        <end position="323"/>
    </location>
</feature>
<feature type="transmembrane region" description="Helical" evidence="2">
    <location>
        <begin position="12"/>
        <end position="38"/>
    </location>
</feature>
<keyword evidence="2" id="KW-0472">Membrane</keyword>
<feature type="domain" description="DUF6534" evidence="3">
    <location>
        <begin position="167"/>
        <end position="253"/>
    </location>
</feature>
<feature type="transmembrane region" description="Helical" evidence="2">
    <location>
        <begin position="50"/>
        <end position="75"/>
    </location>
</feature>
<reference evidence="4 5" key="1">
    <citation type="journal article" date="2019" name="Nat. Ecol. Evol.">
        <title>Megaphylogeny resolves global patterns of mushroom evolution.</title>
        <authorList>
            <person name="Varga T."/>
            <person name="Krizsan K."/>
            <person name="Foldi C."/>
            <person name="Dima B."/>
            <person name="Sanchez-Garcia M."/>
            <person name="Sanchez-Ramirez S."/>
            <person name="Szollosi G.J."/>
            <person name="Szarkandi J.G."/>
            <person name="Papp V."/>
            <person name="Albert L."/>
            <person name="Andreopoulos W."/>
            <person name="Angelini C."/>
            <person name="Antonin V."/>
            <person name="Barry K.W."/>
            <person name="Bougher N.L."/>
            <person name="Buchanan P."/>
            <person name="Buyck B."/>
            <person name="Bense V."/>
            <person name="Catcheside P."/>
            <person name="Chovatia M."/>
            <person name="Cooper J."/>
            <person name="Damon W."/>
            <person name="Desjardin D."/>
            <person name="Finy P."/>
            <person name="Geml J."/>
            <person name="Haridas S."/>
            <person name="Hughes K."/>
            <person name="Justo A."/>
            <person name="Karasinski D."/>
            <person name="Kautmanova I."/>
            <person name="Kiss B."/>
            <person name="Kocsube S."/>
            <person name="Kotiranta H."/>
            <person name="LaButti K.M."/>
            <person name="Lechner B.E."/>
            <person name="Liimatainen K."/>
            <person name="Lipzen A."/>
            <person name="Lukacs Z."/>
            <person name="Mihaltcheva S."/>
            <person name="Morgado L.N."/>
            <person name="Niskanen T."/>
            <person name="Noordeloos M.E."/>
            <person name="Ohm R.A."/>
            <person name="Ortiz-Santana B."/>
            <person name="Ovrebo C."/>
            <person name="Racz N."/>
            <person name="Riley R."/>
            <person name="Savchenko A."/>
            <person name="Shiryaev A."/>
            <person name="Soop K."/>
            <person name="Spirin V."/>
            <person name="Szebenyi C."/>
            <person name="Tomsovsky M."/>
            <person name="Tulloss R.E."/>
            <person name="Uehling J."/>
            <person name="Grigoriev I.V."/>
            <person name="Vagvolgyi C."/>
            <person name="Papp T."/>
            <person name="Martin F.M."/>
            <person name="Miettinen O."/>
            <person name="Hibbett D.S."/>
            <person name="Nagy L.G."/>
        </authorList>
    </citation>
    <scope>NUCLEOTIDE SEQUENCE [LARGE SCALE GENOMIC DNA]</scope>
    <source>
        <strain evidence="4 5">CBS 962.96</strain>
    </source>
</reference>
<keyword evidence="5" id="KW-1185">Reference proteome</keyword>
<proteinExistence type="predicted"/>
<dbReference type="PANTHER" id="PTHR40465">
    <property type="entry name" value="CHROMOSOME 1, WHOLE GENOME SHOTGUN SEQUENCE"/>
    <property type="match status" value="1"/>
</dbReference>
<evidence type="ECO:0000313" key="5">
    <source>
        <dbReference type="Proteomes" id="UP000297245"/>
    </source>
</evidence>
<feature type="transmembrane region" description="Helical" evidence="2">
    <location>
        <begin position="87"/>
        <end position="108"/>
    </location>
</feature>
<feature type="transmembrane region" description="Helical" evidence="2">
    <location>
        <begin position="157"/>
        <end position="178"/>
    </location>
</feature>
<evidence type="ECO:0000313" key="4">
    <source>
        <dbReference type="EMBL" id="THV06296.1"/>
    </source>
</evidence>
<protein>
    <recommendedName>
        <fullName evidence="3">DUF6534 domain-containing protein</fullName>
    </recommendedName>
</protein>
<dbReference type="Pfam" id="PF20152">
    <property type="entry name" value="DUF6534"/>
    <property type="match status" value="1"/>
</dbReference>
<feature type="region of interest" description="Disordered" evidence="1">
    <location>
        <begin position="306"/>
        <end position="328"/>
    </location>
</feature>
<dbReference type="AlphaFoldDB" id="A0A4V4HIF1"/>
<keyword evidence="2" id="KW-0812">Transmembrane</keyword>
<accession>A0A4V4HIF1</accession>
<evidence type="ECO:0000256" key="2">
    <source>
        <dbReference type="SAM" id="Phobius"/>
    </source>
</evidence>
<gene>
    <name evidence="4" type="ORF">K435DRAFT_789450</name>
</gene>
<evidence type="ECO:0000259" key="3">
    <source>
        <dbReference type="Pfam" id="PF20152"/>
    </source>
</evidence>